<dbReference type="Proteomes" id="UP000260814">
    <property type="component" value="Unassembled WGS sequence"/>
</dbReference>
<evidence type="ECO:0000313" key="1">
    <source>
        <dbReference type="EMBL" id="RGM90351.1"/>
    </source>
</evidence>
<organism evidence="1 2">
    <name type="scientific">Phocaeicola plebeius</name>
    <dbReference type="NCBI Taxonomy" id="310297"/>
    <lineage>
        <taxon>Bacteria</taxon>
        <taxon>Pseudomonadati</taxon>
        <taxon>Bacteroidota</taxon>
        <taxon>Bacteroidia</taxon>
        <taxon>Bacteroidales</taxon>
        <taxon>Bacteroidaceae</taxon>
        <taxon>Phocaeicola</taxon>
    </lineage>
</organism>
<proteinExistence type="predicted"/>
<dbReference type="AlphaFoldDB" id="A0A3E4Z776"/>
<gene>
    <name evidence="1" type="ORF">DXB87_10650</name>
</gene>
<protein>
    <submittedName>
        <fullName evidence="1">Uncharacterized protein</fullName>
    </submittedName>
</protein>
<dbReference type="EMBL" id="QSTW01000013">
    <property type="protein sequence ID" value="RGM90351.1"/>
    <property type="molecule type" value="Genomic_DNA"/>
</dbReference>
<name>A0A3E4Z776_9BACT</name>
<reference evidence="1 2" key="1">
    <citation type="submission" date="2018-08" db="EMBL/GenBank/DDBJ databases">
        <title>A genome reference for cultivated species of the human gut microbiota.</title>
        <authorList>
            <person name="Zou Y."/>
            <person name="Xue W."/>
            <person name="Luo G."/>
        </authorList>
    </citation>
    <scope>NUCLEOTIDE SEQUENCE [LARGE SCALE GENOMIC DNA]</scope>
    <source>
        <strain evidence="1 2">OM06-2</strain>
    </source>
</reference>
<evidence type="ECO:0000313" key="2">
    <source>
        <dbReference type="Proteomes" id="UP000260814"/>
    </source>
</evidence>
<sequence length="149" mass="17939">MQGKNNKKRPKPQKRETTIYIRSMKMSIIEALSEKKLSPMRLGFSRYLVEHYGMSMSTAYQKIRLNRVRRWEAEGVEKCLRDFDPDYEGELKDFFSGVRKKGEFIEFMKERGMGEHALRAHFRNFDFTEVELRGLESIYKEYKKQMEEM</sequence>
<comment type="caution">
    <text evidence="1">The sequence shown here is derived from an EMBL/GenBank/DDBJ whole genome shotgun (WGS) entry which is preliminary data.</text>
</comment>
<accession>A0A3E4Z776</accession>